<dbReference type="EMBL" id="QHGZ01000223">
    <property type="protein sequence ID" value="RDY77578.1"/>
    <property type="molecule type" value="Genomic_DNA"/>
</dbReference>
<reference evidence="1 2" key="1">
    <citation type="journal article" date="2018" name="Emerg. Microbes Infect.">
        <title>Phenotypic and molecular analysis of nontypeable Group B streptococci: identification of cps2a and hybrid cps2a/cps5 Group B streptococcal capsule gene clusters.</title>
        <authorList>
            <person name="Alhhazmi A."/>
            <person name="Tyrrell G.J."/>
        </authorList>
    </citation>
    <scope>NUCLEOTIDE SEQUENCE [LARGE SCALE GENOMIC DNA]</scope>
    <source>
        <strain evidence="1 2">PLGBS17</strain>
    </source>
</reference>
<protein>
    <submittedName>
        <fullName evidence="1">Transcriptional regulator</fullName>
    </submittedName>
</protein>
<dbReference type="AlphaFoldDB" id="A0A7G7IJG5"/>
<organism evidence="1 2">
    <name type="scientific">Streptococcus agalactiae</name>
    <dbReference type="NCBI Taxonomy" id="1311"/>
    <lineage>
        <taxon>Bacteria</taxon>
        <taxon>Bacillati</taxon>
        <taxon>Bacillota</taxon>
        <taxon>Bacilli</taxon>
        <taxon>Lactobacillales</taxon>
        <taxon>Streptococcaceae</taxon>
        <taxon>Streptococcus</taxon>
    </lineage>
</organism>
<dbReference type="InterPro" id="IPR013199">
    <property type="entry name" value="HTH_Mga_DNA-bd_dom"/>
</dbReference>
<dbReference type="Pfam" id="PF08270">
    <property type="entry name" value="PRD_Mga"/>
    <property type="match status" value="1"/>
</dbReference>
<gene>
    <name evidence="1" type="ORF">C4618_11220</name>
</gene>
<dbReference type="Pfam" id="PF05043">
    <property type="entry name" value="Mga"/>
    <property type="match status" value="1"/>
</dbReference>
<comment type="caution">
    <text evidence="1">The sequence shown here is derived from an EMBL/GenBank/DDBJ whole genome shotgun (WGS) entry which is preliminary data.</text>
</comment>
<accession>A0A7G7IJG5</accession>
<dbReference type="Pfam" id="PF08280">
    <property type="entry name" value="HTH_Mga"/>
    <property type="match status" value="1"/>
</dbReference>
<name>A0A7G7IJG5_STRAG</name>
<dbReference type="InterPro" id="IPR013236">
    <property type="entry name" value="Mga_PRD_dom"/>
</dbReference>
<dbReference type="InterPro" id="IPR007737">
    <property type="entry name" value="Mga_HTH"/>
</dbReference>
<sequence>MIENYLEKDILNQIKLLTLCYDYYPSITLDKSCHQLGLSELLIRKYCHDLTTLFNSQLSLNIEKSTIVYQSNGVTREQAFKYIYHQSHVLQLLKFLITNDSGRLPLTYFSEKFGLSCATAYRIRKHISPLLEKLGFQIVKNTITGDEYRIRYLIAFLNAQFGIEVYPMSKMDKLLIKRLLLEHSTTFTASHYFPNTFIFFDTLLSLSWKRINYNVVVPYSSLFTELQNIFIYDTLQYCVKNVIIDSFKINLKKDDIDYIFLAYLTSHNSFSNPNWTEKRIDNVIAIFENYPKFQKLLQPLKDALPLSGSYHDELVKVAIFFFRTFILGLNQLIPETISFPSWNYHRHDKLTTILRPIITNWLSKIGEYTFKEQHFLLLCTHLERIIKNHIPPIQIAVLTTDFINNQILTECLLQRFSSKKIHFHPYYLLTDDLSNITNLNPDIIITNKKLSPFIKHEISSESLITYIDLINTSDQINQIQKIISSIQEEKYCKLFAKTNEITNRSSYNS</sequence>
<evidence type="ECO:0000313" key="2">
    <source>
        <dbReference type="Proteomes" id="UP000256718"/>
    </source>
</evidence>
<evidence type="ECO:0000313" key="1">
    <source>
        <dbReference type="EMBL" id="RDY77578.1"/>
    </source>
</evidence>
<dbReference type="RefSeq" id="WP_000572343.1">
    <property type="nucleotide sequence ID" value="NZ_CAXOLN010000003.1"/>
</dbReference>
<dbReference type="Proteomes" id="UP000256718">
    <property type="component" value="Unassembled WGS sequence"/>
</dbReference>
<proteinExistence type="predicted"/>